<proteinExistence type="predicted"/>
<reference evidence="1 2" key="2">
    <citation type="journal article" date="2022" name="Mol. Ecol. Resour.">
        <title>The genomes of chicory, endive, great burdock and yacon provide insights into Asteraceae paleo-polyploidization history and plant inulin production.</title>
        <authorList>
            <person name="Fan W."/>
            <person name="Wang S."/>
            <person name="Wang H."/>
            <person name="Wang A."/>
            <person name="Jiang F."/>
            <person name="Liu H."/>
            <person name="Zhao H."/>
            <person name="Xu D."/>
            <person name="Zhang Y."/>
        </authorList>
    </citation>
    <scope>NUCLEOTIDE SEQUENCE [LARGE SCALE GENOMIC DNA]</scope>
    <source>
        <strain evidence="2">cv. Yunnan</strain>
        <tissue evidence="1">Leaves</tissue>
    </source>
</reference>
<comment type="caution">
    <text evidence="1">The sequence shown here is derived from an EMBL/GenBank/DDBJ whole genome shotgun (WGS) entry which is preliminary data.</text>
</comment>
<dbReference type="EMBL" id="CM042044">
    <property type="protein sequence ID" value="KAI3687849.1"/>
    <property type="molecule type" value="Genomic_DNA"/>
</dbReference>
<accession>A0ACB8YSD0</accession>
<sequence>MASWTRAAEAENAAYGILIHTFEELEPEYVKEYTRLKNKKIWCVGPVSLCNKDTQDIAERGNKAAINEHNCLQWLDEREPGSVLYVCLGSFAHVSTEQAIELGLGLESVNRPFIWCVRNETKELETWFSEHGFEDRVVTWPFFADQFLNETFIVEILKIGVEIAVLFGDEDKAGVVVKKEDVKKAVECLMEEDEDGKQRRNRARELAEMAKRAMAEGGSSYENVSSMIRDITETIGTNDNIKH</sequence>
<organism evidence="1 2">
    <name type="scientific">Smallanthus sonchifolius</name>
    <dbReference type="NCBI Taxonomy" id="185202"/>
    <lineage>
        <taxon>Eukaryota</taxon>
        <taxon>Viridiplantae</taxon>
        <taxon>Streptophyta</taxon>
        <taxon>Embryophyta</taxon>
        <taxon>Tracheophyta</taxon>
        <taxon>Spermatophyta</taxon>
        <taxon>Magnoliopsida</taxon>
        <taxon>eudicotyledons</taxon>
        <taxon>Gunneridae</taxon>
        <taxon>Pentapetalae</taxon>
        <taxon>asterids</taxon>
        <taxon>campanulids</taxon>
        <taxon>Asterales</taxon>
        <taxon>Asteraceae</taxon>
        <taxon>Asteroideae</taxon>
        <taxon>Heliantheae alliance</taxon>
        <taxon>Millerieae</taxon>
        <taxon>Smallanthus</taxon>
    </lineage>
</organism>
<dbReference type="Proteomes" id="UP001056120">
    <property type="component" value="Linkage Group LG27"/>
</dbReference>
<evidence type="ECO:0000313" key="2">
    <source>
        <dbReference type="Proteomes" id="UP001056120"/>
    </source>
</evidence>
<keyword evidence="2" id="KW-1185">Reference proteome</keyword>
<protein>
    <submittedName>
        <fullName evidence="1">Uncharacterized protein</fullName>
    </submittedName>
</protein>
<reference evidence="2" key="1">
    <citation type="journal article" date="2022" name="Mol. Ecol. Resour.">
        <title>The genomes of chicory, endive, great burdock and yacon provide insights into Asteraceae palaeo-polyploidization history and plant inulin production.</title>
        <authorList>
            <person name="Fan W."/>
            <person name="Wang S."/>
            <person name="Wang H."/>
            <person name="Wang A."/>
            <person name="Jiang F."/>
            <person name="Liu H."/>
            <person name="Zhao H."/>
            <person name="Xu D."/>
            <person name="Zhang Y."/>
        </authorList>
    </citation>
    <scope>NUCLEOTIDE SEQUENCE [LARGE SCALE GENOMIC DNA]</scope>
    <source>
        <strain evidence="2">cv. Yunnan</strain>
    </source>
</reference>
<evidence type="ECO:0000313" key="1">
    <source>
        <dbReference type="EMBL" id="KAI3687849.1"/>
    </source>
</evidence>
<name>A0ACB8YSD0_9ASTR</name>
<gene>
    <name evidence="1" type="ORF">L1987_81552</name>
</gene>